<keyword evidence="2" id="KW-1185">Reference proteome</keyword>
<dbReference type="Proteomes" id="UP000887116">
    <property type="component" value="Unassembled WGS sequence"/>
</dbReference>
<gene>
    <name evidence="1" type="ORF">TNCT_172761</name>
</gene>
<sequence length="97" mass="11480">MRPAWLMRGENKNNCDKFCEKSGREKKTSFLEMLCHFEHFTCQYRFVFDDLTAASTLSLEIDSLFCLRSGQVCNNSIWDYRWNARHLLEIEGFAISQ</sequence>
<protein>
    <submittedName>
        <fullName evidence="1">Uncharacterized protein</fullName>
    </submittedName>
</protein>
<organism evidence="1 2">
    <name type="scientific">Trichonephila clavata</name>
    <name type="common">Joro spider</name>
    <name type="synonym">Nephila clavata</name>
    <dbReference type="NCBI Taxonomy" id="2740835"/>
    <lineage>
        <taxon>Eukaryota</taxon>
        <taxon>Metazoa</taxon>
        <taxon>Ecdysozoa</taxon>
        <taxon>Arthropoda</taxon>
        <taxon>Chelicerata</taxon>
        <taxon>Arachnida</taxon>
        <taxon>Araneae</taxon>
        <taxon>Araneomorphae</taxon>
        <taxon>Entelegynae</taxon>
        <taxon>Araneoidea</taxon>
        <taxon>Nephilidae</taxon>
        <taxon>Trichonephila</taxon>
    </lineage>
</organism>
<dbReference type="AlphaFoldDB" id="A0A8X6INC8"/>
<evidence type="ECO:0000313" key="1">
    <source>
        <dbReference type="EMBL" id="GFR08025.1"/>
    </source>
</evidence>
<reference evidence="1" key="1">
    <citation type="submission" date="2020-07" db="EMBL/GenBank/DDBJ databases">
        <title>Multicomponent nature underlies the extraordinary mechanical properties of spider dragline silk.</title>
        <authorList>
            <person name="Kono N."/>
            <person name="Nakamura H."/>
            <person name="Mori M."/>
            <person name="Yoshida Y."/>
            <person name="Ohtoshi R."/>
            <person name="Malay A.D."/>
            <person name="Moran D.A.P."/>
            <person name="Tomita M."/>
            <person name="Numata K."/>
            <person name="Arakawa K."/>
        </authorList>
    </citation>
    <scope>NUCLEOTIDE SEQUENCE</scope>
</reference>
<accession>A0A8X6INC8</accession>
<comment type="caution">
    <text evidence="1">The sequence shown here is derived from an EMBL/GenBank/DDBJ whole genome shotgun (WGS) entry which is preliminary data.</text>
</comment>
<proteinExistence type="predicted"/>
<name>A0A8X6INC8_TRICU</name>
<dbReference type="EMBL" id="BMAO01016365">
    <property type="protein sequence ID" value="GFR08025.1"/>
    <property type="molecule type" value="Genomic_DNA"/>
</dbReference>
<evidence type="ECO:0000313" key="2">
    <source>
        <dbReference type="Proteomes" id="UP000887116"/>
    </source>
</evidence>